<dbReference type="EMBL" id="KQ979020">
    <property type="protein sequence ID" value="KYN24371.1"/>
    <property type="molecule type" value="Genomic_DNA"/>
</dbReference>
<dbReference type="Proteomes" id="UP000078492">
    <property type="component" value="Unassembled WGS sequence"/>
</dbReference>
<evidence type="ECO:0000313" key="2">
    <source>
        <dbReference type="EMBL" id="KYN24371.1"/>
    </source>
</evidence>
<gene>
    <name evidence="2" type="ORF">ALC57_04033</name>
</gene>
<dbReference type="GO" id="GO:0003676">
    <property type="term" value="F:nucleic acid binding"/>
    <property type="evidence" value="ECO:0007669"/>
    <property type="project" value="InterPro"/>
</dbReference>
<dbReference type="PANTHER" id="PTHR47331">
    <property type="entry name" value="PHD-TYPE DOMAIN-CONTAINING PROTEIN"/>
    <property type="match status" value="1"/>
</dbReference>
<dbReference type="InterPro" id="IPR040676">
    <property type="entry name" value="DUF5641"/>
</dbReference>
<dbReference type="STRING" id="471704.A0A151JF21"/>
<dbReference type="InterPro" id="IPR036397">
    <property type="entry name" value="RNaseH_sf"/>
</dbReference>
<name>A0A151JF21_9HYME</name>
<feature type="domain" description="DUF5641" evidence="1">
    <location>
        <begin position="289"/>
        <end position="343"/>
    </location>
</feature>
<proteinExistence type="predicted"/>
<evidence type="ECO:0000313" key="3">
    <source>
        <dbReference type="Proteomes" id="UP000078492"/>
    </source>
</evidence>
<evidence type="ECO:0000259" key="1">
    <source>
        <dbReference type="Pfam" id="PF18701"/>
    </source>
</evidence>
<protein>
    <recommendedName>
        <fullName evidence="1">DUF5641 domain-containing protein</fullName>
    </recommendedName>
</protein>
<dbReference type="PANTHER" id="PTHR47331:SF1">
    <property type="entry name" value="GAG-LIKE PROTEIN"/>
    <property type="match status" value="1"/>
</dbReference>
<dbReference type="AlphaFoldDB" id="A0A151JF21"/>
<organism evidence="2 3">
    <name type="scientific">Trachymyrmex cornetzi</name>
    <dbReference type="NCBI Taxonomy" id="471704"/>
    <lineage>
        <taxon>Eukaryota</taxon>
        <taxon>Metazoa</taxon>
        <taxon>Ecdysozoa</taxon>
        <taxon>Arthropoda</taxon>
        <taxon>Hexapoda</taxon>
        <taxon>Insecta</taxon>
        <taxon>Pterygota</taxon>
        <taxon>Neoptera</taxon>
        <taxon>Endopterygota</taxon>
        <taxon>Hymenoptera</taxon>
        <taxon>Apocrita</taxon>
        <taxon>Aculeata</taxon>
        <taxon>Formicoidea</taxon>
        <taxon>Formicidae</taxon>
        <taxon>Myrmicinae</taxon>
        <taxon>Trachymyrmex</taxon>
    </lineage>
</organism>
<keyword evidence="3" id="KW-1185">Reference proteome</keyword>
<reference evidence="2 3" key="1">
    <citation type="submission" date="2015-09" db="EMBL/GenBank/DDBJ databases">
        <title>Trachymyrmex cornetzi WGS genome.</title>
        <authorList>
            <person name="Nygaard S."/>
            <person name="Hu H."/>
            <person name="Boomsma J."/>
            <person name="Zhang G."/>
        </authorList>
    </citation>
    <scope>NUCLEOTIDE SEQUENCE [LARGE SCALE GENOMIC DNA]</scope>
    <source>
        <strain evidence="2">Tcor2-1</strain>
        <tissue evidence="2">Whole body</tissue>
    </source>
</reference>
<dbReference type="Gene3D" id="3.30.420.10">
    <property type="entry name" value="Ribonuclease H-like superfamily/Ribonuclease H"/>
    <property type="match status" value="1"/>
</dbReference>
<accession>A0A151JF21</accession>
<dbReference type="Pfam" id="PF18701">
    <property type="entry name" value="DUF5641"/>
    <property type="match status" value="1"/>
</dbReference>
<sequence>MEWRVVGEEKGWGEGVEWVEVGEGVSESLWSLYVRIVDLNDQYDVGLLCSKSRVVQNIINTSASWLKFDKDGWPFKDFYASKIKVSEGKAVTLAARNNLKLSTTLMSDLPVRINAVKYVIQKCGVDYAWYKSGQRKGAKPIKCYRTLFVRLTTKTVYIELAADLSTETYLNVFKRFIFRRGPTKIYSDNSLNSVGARHELSELRKIFIDDCDKQKISYFMIDEDLSLLTIHFIPAYSPVFPGHSQWMLRNSDLGPGEVCRSLWARGSALSGNSGSALLPLMIPGGERVQIKQHFWKKCSQEYISQFQPRTKWKFVNQDIFPRTMILLKNENPAMTWPMGRIVATPE</sequence>